<evidence type="ECO:0000313" key="3">
    <source>
        <dbReference type="EMBL" id="KAK9266875.1"/>
    </source>
</evidence>
<keyword evidence="2" id="KW-0472">Membrane</keyword>
<dbReference type="PANTHER" id="PTHR37198">
    <property type="entry name" value="NUCLEOLIN"/>
    <property type="match status" value="1"/>
</dbReference>
<organism evidence="3 4">
    <name type="scientific">Liquidambar formosana</name>
    <name type="common">Formosan gum</name>
    <dbReference type="NCBI Taxonomy" id="63359"/>
    <lineage>
        <taxon>Eukaryota</taxon>
        <taxon>Viridiplantae</taxon>
        <taxon>Streptophyta</taxon>
        <taxon>Embryophyta</taxon>
        <taxon>Tracheophyta</taxon>
        <taxon>Spermatophyta</taxon>
        <taxon>Magnoliopsida</taxon>
        <taxon>eudicotyledons</taxon>
        <taxon>Gunneridae</taxon>
        <taxon>Pentapetalae</taxon>
        <taxon>Saxifragales</taxon>
        <taxon>Altingiaceae</taxon>
        <taxon>Liquidambar</taxon>
    </lineage>
</organism>
<feature type="compositionally biased region" description="Acidic residues" evidence="1">
    <location>
        <begin position="99"/>
        <end position="114"/>
    </location>
</feature>
<dbReference type="EMBL" id="JBBPBK010000048">
    <property type="protein sequence ID" value="KAK9266875.1"/>
    <property type="molecule type" value="Genomic_DNA"/>
</dbReference>
<dbReference type="PANTHER" id="PTHR37198:SF1">
    <property type="entry name" value="NUCLEOLIN"/>
    <property type="match status" value="1"/>
</dbReference>
<evidence type="ECO:0000256" key="1">
    <source>
        <dbReference type="SAM" id="MobiDB-lite"/>
    </source>
</evidence>
<keyword evidence="2" id="KW-1133">Transmembrane helix</keyword>
<proteinExistence type="predicted"/>
<gene>
    <name evidence="3" type="ORF">L1049_027134</name>
</gene>
<evidence type="ECO:0000313" key="4">
    <source>
        <dbReference type="Proteomes" id="UP001415857"/>
    </source>
</evidence>
<feature type="transmembrane region" description="Helical" evidence="2">
    <location>
        <begin position="56"/>
        <end position="80"/>
    </location>
</feature>
<comment type="caution">
    <text evidence="3">The sequence shown here is derived from an EMBL/GenBank/DDBJ whole genome shotgun (WGS) entry which is preliminary data.</text>
</comment>
<feature type="region of interest" description="Disordered" evidence="1">
    <location>
        <begin position="99"/>
        <end position="128"/>
    </location>
</feature>
<evidence type="ECO:0000256" key="2">
    <source>
        <dbReference type="SAM" id="Phobius"/>
    </source>
</evidence>
<sequence>MEDRDPTQEWKIQEYSSPSRGSSKVSWILNKGLCLGKKVVVTGIVISSAPLVLPPLVVLSALGLAFSVPFGFYFASYACTEKLMSKLLARPTPLMLDYGTDDEETSGYEAEEDVGFGGGIDMEEEEEE</sequence>
<protein>
    <submittedName>
        <fullName evidence="3">Uncharacterized protein</fullName>
    </submittedName>
</protein>
<name>A0AAP0N5B7_LIQFO</name>
<dbReference type="Proteomes" id="UP001415857">
    <property type="component" value="Unassembled WGS sequence"/>
</dbReference>
<accession>A0AAP0N5B7</accession>
<keyword evidence="4" id="KW-1185">Reference proteome</keyword>
<reference evidence="3 4" key="1">
    <citation type="journal article" date="2024" name="Plant J.">
        <title>Genome sequences and population genomics reveal climatic adaptation and genomic divergence between two closely related sweetgum species.</title>
        <authorList>
            <person name="Xu W.Q."/>
            <person name="Ren C.Q."/>
            <person name="Zhang X.Y."/>
            <person name="Comes H.P."/>
            <person name="Liu X.H."/>
            <person name="Li Y.G."/>
            <person name="Kettle C.J."/>
            <person name="Jalonen R."/>
            <person name="Gaisberger H."/>
            <person name="Ma Y.Z."/>
            <person name="Qiu Y.X."/>
        </authorList>
    </citation>
    <scope>NUCLEOTIDE SEQUENCE [LARGE SCALE GENOMIC DNA]</scope>
    <source>
        <strain evidence="3">Hangzhou</strain>
    </source>
</reference>
<keyword evidence="2" id="KW-0812">Transmembrane</keyword>
<dbReference type="AlphaFoldDB" id="A0AAP0N5B7"/>